<evidence type="ECO:0000256" key="1">
    <source>
        <dbReference type="SAM" id="MobiDB-lite"/>
    </source>
</evidence>
<feature type="compositionally biased region" description="Gly residues" evidence="1">
    <location>
        <begin position="17"/>
        <end position="32"/>
    </location>
</feature>
<dbReference type="EMBL" id="CP016268">
    <property type="protein sequence ID" value="ANO50446.1"/>
    <property type="molecule type" value="Genomic_DNA"/>
</dbReference>
<dbReference type="InterPro" id="IPR013783">
    <property type="entry name" value="Ig-like_fold"/>
</dbReference>
<dbReference type="AlphaFoldDB" id="A0A193LDC9"/>
<organism evidence="2 3">
    <name type="scientific">Woeseia oceani</name>
    <dbReference type="NCBI Taxonomy" id="1548547"/>
    <lineage>
        <taxon>Bacteria</taxon>
        <taxon>Pseudomonadati</taxon>
        <taxon>Pseudomonadota</taxon>
        <taxon>Gammaproteobacteria</taxon>
        <taxon>Woeseiales</taxon>
        <taxon>Woeseiaceae</taxon>
        <taxon>Woeseia</taxon>
    </lineage>
</organism>
<name>A0A193LDC9_9GAMM</name>
<keyword evidence="3" id="KW-1185">Reference proteome</keyword>
<evidence type="ECO:0008006" key="4">
    <source>
        <dbReference type="Google" id="ProtNLM"/>
    </source>
</evidence>
<gene>
    <name evidence="2" type="ORF">BA177_03785</name>
</gene>
<evidence type="ECO:0000313" key="2">
    <source>
        <dbReference type="EMBL" id="ANO50446.1"/>
    </source>
</evidence>
<reference evidence="2 3" key="1">
    <citation type="submission" date="2016-06" db="EMBL/GenBank/DDBJ databases">
        <title>Complete genome sequence of a deep-branching marine Gamma Proteobacterium Woeseia oceani type strain XK5.</title>
        <authorList>
            <person name="Mu D."/>
            <person name="Du Z."/>
        </authorList>
    </citation>
    <scope>NUCLEOTIDE SEQUENCE [LARGE SCALE GENOMIC DNA]</scope>
    <source>
        <strain evidence="2 3">XK5</strain>
    </source>
</reference>
<feature type="compositionally biased region" description="Gly residues" evidence="1">
    <location>
        <begin position="536"/>
        <end position="553"/>
    </location>
</feature>
<feature type="region of interest" description="Disordered" evidence="1">
    <location>
        <begin position="626"/>
        <end position="651"/>
    </location>
</feature>
<feature type="region of interest" description="Disordered" evidence="1">
    <location>
        <begin position="309"/>
        <end position="428"/>
    </location>
</feature>
<accession>A0A193LDC9</accession>
<feature type="compositionally biased region" description="Gly residues" evidence="1">
    <location>
        <begin position="504"/>
        <end position="527"/>
    </location>
</feature>
<evidence type="ECO:0000313" key="3">
    <source>
        <dbReference type="Proteomes" id="UP000092695"/>
    </source>
</evidence>
<dbReference type="Proteomes" id="UP000092695">
    <property type="component" value="Chromosome"/>
</dbReference>
<dbReference type="STRING" id="1548547.BA177_03785"/>
<dbReference type="Pfam" id="PF22352">
    <property type="entry name" value="K319L-like_PKD"/>
    <property type="match status" value="1"/>
</dbReference>
<dbReference type="KEGG" id="woc:BA177_03785"/>
<feature type="region of interest" description="Disordered" evidence="1">
    <location>
        <begin position="17"/>
        <end position="41"/>
    </location>
</feature>
<feature type="region of interest" description="Disordered" evidence="1">
    <location>
        <begin position="502"/>
        <end position="553"/>
    </location>
</feature>
<feature type="compositionally biased region" description="Gly residues" evidence="1">
    <location>
        <begin position="331"/>
        <end position="352"/>
    </location>
</feature>
<sequence length="651" mass="62097">MMAVAVVMAALGACGGGGGGGDSGGSGGGGGNPPSVTAEPRAMGNIGSAISLSASASDPDGDTIAYSWRQDSGVAVSGQSGFDSATPSFTAPDVVDTLVFTVTATAGGQSDSATVHVIVVEDMDTAVFVDGNATSTGDGSIDDPYASLFNAVTSSADTSDFYIRSLPDDRTYTLWPNRDESRLLRAQSFYGGYDQNWERDPVGNPSPVNSDGSGLQLGFIHSPTTISGISLEVDAPESDLSGFALHGIALLSGDSPVVIENNSVVVHGPDGSFNNKRVEIFAITLQQLADVHLLDNIIEAGDGTLADDAVARGGSGQNGADGTDAREGTNANGGAGGAQTGVGWNGGDGGDGARTSFAGGESGERGSGRTSPVVTSGGSGGHGGYYNTDNQTEGPGGDGDDGDDGLRGSSGAGGIGRESVSLVGSPNVGWGANGSNGWAGGGGGGGGGGSGASAGRNGGGGGGGGEGGDGGAFGYGGSPGGASVAVVIKDVVNALIARNHLTSGTGGTGGMGGTGAPGGAGGSGGAGAPANFGSNAHGGDGGDGGNGGQGGYGGGGAGGPSYGIWVGSDIAPVIEENTIITGRGGDGAPPRLSYEASSAGGGGWAYGIIDSDVGDGVTPVVSNNTITAGTGGANGAPSVNPQGDSGEMRLQ</sequence>
<dbReference type="Gene3D" id="2.60.40.10">
    <property type="entry name" value="Immunoglobulins"/>
    <property type="match status" value="1"/>
</dbReference>
<protein>
    <recommendedName>
        <fullName evidence="4">PKD/Chitinase domain-containing protein</fullName>
    </recommendedName>
</protein>
<proteinExistence type="predicted"/>